<evidence type="ECO:0000313" key="5">
    <source>
        <dbReference type="EMBL" id="GAA2497055.1"/>
    </source>
</evidence>
<evidence type="ECO:0000256" key="1">
    <source>
        <dbReference type="ARBA" id="ARBA00022603"/>
    </source>
</evidence>
<dbReference type="PANTHER" id="PTHR43464">
    <property type="entry name" value="METHYLTRANSFERASE"/>
    <property type="match status" value="1"/>
</dbReference>
<sequence>MSAQEQYDEIGEAYEGFKALPLEQYAVVPSFLALVGDVSGKSVLDLACGTGFYSREFKRRGATDVLGIDISGEMVAVAQKLEKHDPLGVRYEVGDVSTLRTFEQPFDVGLAVQLLNYAPDIATTELMCRNMRRSLKPGAELFLLNQSPDFRFDGPTPEKYGFRSELTGEEAETGPQVRTTALLDPPVSFVANRPRRRIYEDCLKAAGFSELTWAPVRVSEAGVREFGADLWADLYANPPLEMLRCRA</sequence>
<protein>
    <recommendedName>
        <fullName evidence="4">Methyltransferase domain-containing protein</fullName>
    </recommendedName>
</protein>
<keyword evidence="3" id="KW-0949">S-adenosyl-L-methionine</keyword>
<keyword evidence="6" id="KW-1185">Reference proteome</keyword>
<dbReference type="RefSeq" id="WP_344361359.1">
    <property type="nucleotide sequence ID" value="NZ_BAAASR010000018.1"/>
</dbReference>
<feature type="domain" description="Methyltransferase" evidence="4">
    <location>
        <begin position="43"/>
        <end position="138"/>
    </location>
</feature>
<evidence type="ECO:0000259" key="4">
    <source>
        <dbReference type="Pfam" id="PF13649"/>
    </source>
</evidence>
<organism evidence="5 6">
    <name type="scientific">Streptomyces gobitricini</name>
    <dbReference type="NCBI Taxonomy" id="68211"/>
    <lineage>
        <taxon>Bacteria</taxon>
        <taxon>Bacillati</taxon>
        <taxon>Actinomycetota</taxon>
        <taxon>Actinomycetes</taxon>
        <taxon>Kitasatosporales</taxon>
        <taxon>Streptomycetaceae</taxon>
        <taxon>Streptomyces</taxon>
    </lineage>
</organism>
<dbReference type="Pfam" id="PF13649">
    <property type="entry name" value="Methyltransf_25"/>
    <property type="match status" value="1"/>
</dbReference>
<dbReference type="EMBL" id="BAAASR010000018">
    <property type="protein sequence ID" value="GAA2497055.1"/>
    <property type="molecule type" value="Genomic_DNA"/>
</dbReference>
<evidence type="ECO:0000256" key="2">
    <source>
        <dbReference type="ARBA" id="ARBA00022679"/>
    </source>
</evidence>
<comment type="caution">
    <text evidence="5">The sequence shown here is derived from an EMBL/GenBank/DDBJ whole genome shotgun (WGS) entry which is preliminary data.</text>
</comment>
<reference evidence="6" key="1">
    <citation type="journal article" date="2019" name="Int. J. Syst. Evol. Microbiol.">
        <title>The Global Catalogue of Microorganisms (GCM) 10K type strain sequencing project: providing services to taxonomists for standard genome sequencing and annotation.</title>
        <authorList>
            <consortium name="The Broad Institute Genomics Platform"/>
            <consortium name="The Broad Institute Genome Sequencing Center for Infectious Disease"/>
            <person name="Wu L."/>
            <person name="Ma J."/>
        </authorList>
    </citation>
    <scope>NUCLEOTIDE SEQUENCE [LARGE SCALE GENOMIC DNA]</scope>
    <source>
        <strain evidence="6">JCM 5062</strain>
    </source>
</reference>
<dbReference type="Proteomes" id="UP001499942">
    <property type="component" value="Unassembled WGS sequence"/>
</dbReference>
<dbReference type="InterPro" id="IPR029063">
    <property type="entry name" value="SAM-dependent_MTases_sf"/>
</dbReference>
<evidence type="ECO:0000313" key="6">
    <source>
        <dbReference type="Proteomes" id="UP001499942"/>
    </source>
</evidence>
<accession>A0ABP5ZGU3</accession>
<gene>
    <name evidence="5" type="ORF">GCM10010393_31370</name>
</gene>
<keyword evidence="1" id="KW-0489">Methyltransferase</keyword>
<dbReference type="InterPro" id="IPR041698">
    <property type="entry name" value="Methyltransf_25"/>
</dbReference>
<proteinExistence type="predicted"/>
<name>A0ABP5ZGU3_9ACTN</name>
<evidence type="ECO:0000256" key="3">
    <source>
        <dbReference type="ARBA" id="ARBA00022691"/>
    </source>
</evidence>
<dbReference type="SUPFAM" id="SSF53335">
    <property type="entry name" value="S-adenosyl-L-methionine-dependent methyltransferases"/>
    <property type="match status" value="1"/>
</dbReference>
<keyword evidence="2" id="KW-0808">Transferase</keyword>
<dbReference type="Gene3D" id="3.40.50.150">
    <property type="entry name" value="Vaccinia Virus protein VP39"/>
    <property type="match status" value="1"/>
</dbReference>
<dbReference type="CDD" id="cd02440">
    <property type="entry name" value="AdoMet_MTases"/>
    <property type="match status" value="1"/>
</dbReference>
<dbReference type="PANTHER" id="PTHR43464:SF19">
    <property type="entry name" value="UBIQUINONE BIOSYNTHESIS O-METHYLTRANSFERASE, MITOCHONDRIAL"/>
    <property type="match status" value="1"/>
</dbReference>